<dbReference type="RefSeq" id="WP_344330103.1">
    <property type="nucleotide sequence ID" value="NZ_BAAAPY010000015.1"/>
</dbReference>
<name>A0ABN2W837_9ACTN</name>
<feature type="transmembrane region" description="Helical" evidence="1">
    <location>
        <begin position="162"/>
        <end position="193"/>
    </location>
</feature>
<gene>
    <name evidence="2" type="ORF">GCM10009821_28700</name>
</gene>
<sequence length="302" mass="31167">MRTRQSLIDVVRGALIGIVEIVPGVSGGTVALIVGLYETLIESAGHVVRGVVKLLADLPRGRGAAGGLQELRSARWSVLVPVGIGMVTAVVLGARAIAPLLEEHPVPTRAFFAGLIIVSLVVPIRMVGGRWSVVEVGTAGVAAVVAFLLTSLPPSRVDDPSLWIVVGAAAVAICALVLPGLSGSFLLLAMGLYAPTLDAVNDRDLAYLGAFMVGAILGLGSFVEVLRYLLRTHWRLTLAAMTGVMVGALRALWPWQDDDGALLGASGSLAPVVVAFLVGAALVGALLLLERVLTTSEVEPAG</sequence>
<evidence type="ECO:0000313" key="3">
    <source>
        <dbReference type="Proteomes" id="UP001501480"/>
    </source>
</evidence>
<feature type="transmembrane region" description="Helical" evidence="1">
    <location>
        <begin position="110"/>
        <end position="127"/>
    </location>
</feature>
<evidence type="ECO:0008006" key="4">
    <source>
        <dbReference type="Google" id="ProtNLM"/>
    </source>
</evidence>
<feature type="transmembrane region" description="Helical" evidence="1">
    <location>
        <begin position="12"/>
        <end position="37"/>
    </location>
</feature>
<feature type="transmembrane region" description="Helical" evidence="1">
    <location>
        <begin position="133"/>
        <end position="150"/>
    </location>
</feature>
<reference evidence="2 3" key="1">
    <citation type="journal article" date="2019" name="Int. J. Syst. Evol. Microbiol.">
        <title>The Global Catalogue of Microorganisms (GCM) 10K type strain sequencing project: providing services to taxonomists for standard genome sequencing and annotation.</title>
        <authorList>
            <consortium name="The Broad Institute Genomics Platform"/>
            <consortium name="The Broad Institute Genome Sequencing Center for Infectious Disease"/>
            <person name="Wu L."/>
            <person name="Ma J."/>
        </authorList>
    </citation>
    <scope>NUCLEOTIDE SEQUENCE [LARGE SCALE GENOMIC DNA]</scope>
    <source>
        <strain evidence="2 3">JCM 15749</strain>
    </source>
</reference>
<accession>A0ABN2W837</accession>
<protein>
    <recommendedName>
        <fullName evidence="4">DUF368 domain-containing protein</fullName>
    </recommendedName>
</protein>
<dbReference type="PANTHER" id="PTHR37308:SF1">
    <property type="entry name" value="POLYPRENYL-PHOSPHATE TRANSPORTER"/>
    <property type="match status" value="1"/>
</dbReference>
<dbReference type="PANTHER" id="PTHR37308">
    <property type="entry name" value="INTEGRAL MEMBRANE PROTEIN"/>
    <property type="match status" value="1"/>
</dbReference>
<keyword evidence="1" id="KW-0812">Transmembrane</keyword>
<evidence type="ECO:0000313" key="2">
    <source>
        <dbReference type="EMBL" id="GAA2085347.1"/>
    </source>
</evidence>
<keyword evidence="1" id="KW-0472">Membrane</keyword>
<keyword evidence="1" id="KW-1133">Transmembrane helix</keyword>
<keyword evidence="3" id="KW-1185">Reference proteome</keyword>
<proteinExistence type="predicted"/>
<dbReference type="InterPro" id="IPR007163">
    <property type="entry name" value="VCA0040-like"/>
</dbReference>
<evidence type="ECO:0000256" key="1">
    <source>
        <dbReference type="SAM" id="Phobius"/>
    </source>
</evidence>
<feature type="transmembrane region" description="Helical" evidence="1">
    <location>
        <begin position="268"/>
        <end position="289"/>
    </location>
</feature>
<feature type="transmembrane region" description="Helical" evidence="1">
    <location>
        <begin position="238"/>
        <end position="256"/>
    </location>
</feature>
<dbReference type="Pfam" id="PF04018">
    <property type="entry name" value="VCA0040-like"/>
    <property type="match status" value="1"/>
</dbReference>
<dbReference type="EMBL" id="BAAAPY010000015">
    <property type="protein sequence ID" value="GAA2085347.1"/>
    <property type="molecule type" value="Genomic_DNA"/>
</dbReference>
<organism evidence="2 3">
    <name type="scientific">Aeromicrobium halocynthiae</name>
    <dbReference type="NCBI Taxonomy" id="560557"/>
    <lineage>
        <taxon>Bacteria</taxon>
        <taxon>Bacillati</taxon>
        <taxon>Actinomycetota</taxon>
        <taxon>Actinomycetes</taxon>
        <taxon>Propionibacteriales</taxon>
        <taxon>Nocardioidaceae</taxon>
        <taxon>Aeromicrobium</taxon>
    </lineage>
</organism>
<feature type="transmembrane region" description="Helical" evidence="1">
    <location>
        <begin position="78"/>
        <end position="98"/>
    </location>
</feature>
<feature type="transmembrane region" description="Helical" evidence="1">
    <location>
        <begin position="205"/>
        <end position="226"/>
    </location>
</feature>
<dbReference type="Proteomes" id="UP001501480">
    <property type="component" value="Unassembled WGS sequence"/>
</dbReference>
<comment type="caution">
    <text evidence="2">The sequence shown here is derived from an EMBL/GenBank/DDBJ whole genome shotgun (WGS) entry which is preliminary data.</text>
</comment>